<dbReference type="InterPro" id="IPR049730">
    <property type="entry name" value="SNF2/RAD54-like_C"/>
</dbReference>
<dbReference type="GO" id="GO:0016787">
    <property type="term" value="F:hydrolase activity"/>
    <property type="evidence" value="ECO:0007669"/>
    <property type="project" value="UniProtKB-KW"/>
</dbReference>
<proteinExistence type="predicted"/>
<dbReference type="CDD" id="cd18793">
    <property type="entry name" value="SF2_C_SNF"/>
    <property type="match status" value="1"/>
</dbReference>
<dbReference type="Gene3D" id="3.40.50.300">
    <property type="entry name" value="P-loop containing nucleotide triphosphate hydrolases"/>
    <property type="match status" value="1"/>
</dbReference>
<reference evidence="4 5" key="1">
    <citation type="journal article" date="2015" name="Biotechnol. Bioeng.">
        <title>Genome sequence and phenotypic characterization of Caulobacter segnis.</title>
        <authorList>
            <person name="Patel S."/>
            <person name="Fletcher B."/>
            <person name="Scott D.C."/>
            <person name="Ely B."/>
        </authorList>
    </citation>
    <scope>NUCLEOTIDE SEQUENCE [LARGE SCALE GENOMIC DNA]</scope>
    <source>
        <strain evidence="4 5">ERI-2</strain>
    </source>
</reference>
<evidence type="ECO:0000313" key="5">
    <source>
        <dbReference type="Proteomes" id="UP000077407"/>
    </source>
</evidence>
<gene>
    <name evidence="4" type="primary">rapA_1</name>
    <name evidence="4" type="ORF">WY13_00255</name>
</gene>
<feature type="domain" description="Helicase C-terminal" evidence="3">
    <location>
        <begin position="724"/>
        <end position="889"/>
    </location>
</feature>
<dbReference type="AlphaFoldDB" id="A0A162LDQ4"/>
<sequence>MILHSKEKTENKRLIVSLKENGSFELDFEVTKAQVDESEITLFKKIYKQFIENDIKSLFYMGFLKKTEAESESFNFLRLIAASFVKKLSMNVDIEALREKIVVPIEDEEINHILDIAPYLNGSEYLSYNWIQQVWKKLNKCFCQMISDYKGTVQEFLTSFNPDIHVAGKVFFHLVESKKEDYPFAFLATYSTYVSKDGTSKHLPLKNALIEYGENSEKILELLSTVNKACEKSSFISELVESGEIFHPLGLNANEAYTFLKEIPLYEESGILCRVPKWWKNKSDSLKMSISVGEKNPSRVNFDALVDFNAELFLGEESIDAVEIKKLLSEAEGLAFIKGKWVEVNHEKLKEMLKAYEKAQKLMSKKDVNLIEAMRFELNAPKILNMTDDTCKLEITNGQWLNSVVTRLTHPDTIETIPSGADFHANLREYQARGLSWLNFMKKLGLGACLADDMGLGKTIQVIALLNYIRTNEHEKTLLIVPASLIANWMSEIVKFAPSLKYYVIHPSENKSLEDVDESIVEKYDIFITTYGMLSKHEWLKNVNWDSLVLDEAQAIKNPGTKQTRLVKQLKASYRIAMTGTPIENRLSDLWSLFDFLNKGLLGTAKEFSNFAKKLKENEENYGRLKKVVSPFILRRLKTDKTVISDLPDKIEMKTYAELTKKQVVLYNKLVKDLKVKLESTGEGIERKGLVLSSIMKFKQICNHPSQYMGQDYYNEKESGKFARLREICETIYEKRERVLVFTQFKEITEPLSHFLENVFQHKGLVLHGGTSVKKRKEMVEKFQGSEYVPFMVLSIKAGGVGLNLTSANHVIHFDRWWNPAVENQATDRAFRIGQMKNVIVHKFITKGTIEEKIDLMIEDKTKLTKEIMPDTKENWITEMDNKQLMDLFRLSI</sequence>
<evidence type="ECO:0000256" key="1">
    <source>
        <dbReference type="ARBA" id="ARBA00022801"/>
    </source>
</evidence>
<evidence type="ECO:0000259" key="3">
    <source>
        <dbReference type="PROSITE" id="PS51194"/>
    </source>
</evidence>
<dbReference type="GO" id="GO:0005524">
    <property type="term" value="F:ATP binding"/>
    <property type="evidence" value="ECO:0007669"/>
    <property type="project" value="InterPro"/>
</dbReference>
<dbReference type="OrthoDB" id="9760715at2"/>
<dbReference type="InterPro" id="IPR014001">
    <property type="entry name" value="Helicase_ATP-bd"/>
</dbReference>
<dbReference type="Pfam" id="PF12419">
    <property type="entry name" value="DUF3670"/>
    <property type="match status" value="1"/>
</dbReference>
<dbReference type="InterPro" id="IPR038718">
    <property type="entry name" value="SNF2-like_sf"/>
</dbReference>
<feature type="domain" description="Helicase ATP-binding" evidence="2">
    <location>
        <begin position="439"/>
        <end position="600"/>
    </location>
</feature>
<organism evidence="4 5">
    <name type="scientific">Clostridium ljungdahlii</name>
    <dbReference type="NCBI Taxonomy" id="1538"/>
    <lineage>
        <taxon>Bacteria</taxon>
        <taxon>Bacillati</taxon>
        <taxon>Bacillota</taxon>
        <taxon>Clostridia</taxon>
        <taxon>Eubacteriales</taxon>
        <taxon>Clostridiaceae</taxon>
        <taxon>Clostridium</taxon>
    </lineage>
</organism>
<dbReference type="SUPFAM" id="SSF52540">
    <property type="entry name" value="P-loop containing nucleoside triphosphate hydrolases"/>
    <property type="match status" value="2"/>
</dbReference>
<name>A0A162LDQ4_9CLOT</name>
<comment type="caution">
    <text evidence="4">The sequence shown here is derived from an EMBL/GenBank/DDBJ whole genome shotgun (WGS) entry which is preliminary data.</text>
</comment>
<protein>
    <submittedName>
        <fullName evidence="4">RNA polymerase-associated protein RapA</fullName>
    </submittedName>
</protein>
<evidence type="ECO:0000259" key="2">
    <source>
        <dbReference type="PROSITE" id="PS51192"/>
    </source>
</evidence>
<dbReference type="EMBL" id="LITT01000002">
    <property type="protein sequence ID" value="OAA92166.1"/>
    <property type="molecule type" value="Genomic_DNA"/>
</dbReference>
<dbReference type="CDD" id="cd18012">
    <property type="entry name" value="DEXQc_arch_SWI2_SNF2"/>
    <property type="match status" value="1"/>
</dbReference>
<dbReference type="InterPro" id="IPR000330">
    <property type="entry name" value="SNF2_N"/>
</dbReference>
<dbReference type="PANTHER" id="PTHR10799">
    <property type="entry name" value="SNF2/RAD54 HELICASE FAMILY"/>
    <property type="match status" value="1"/>
</dbReference>
<dbReference type="Proteomes" id="UP000077407">
    <property type="component" value="Unassembled WGS sequence"/>
</dbReference>
<dbReference type="InterPro" id="IPR022138">
    <property type="entry name" value="DUF3670"/>
</dbReference>
<dbReference type="InterPro" id="IPR027417">
    <property type="entry name" value="P-loop_NTPase"/>
</dbReference>
<dbReference type="InterPro" id="IPR001650">
    <property type="entry name" value="Helicase_C-like"/>
</dbReference>
<dbReference type="SMART" id="SM00487">
    <property type="entry name" value="DEXDc"/>
    <property type="match status" value="1"/>
</dbReference>
<dbReference type="RefSeq" id="WP_063553901.1">
    <property type="nucleotide sequence ID" value="NZ_LITT01000002.1"/>
</dbReference>
<accession>A0A162LDQ4</accession>
<dbReference type="Gene3D" id="3.40.50.10810">
    <property type="entry name" value="Tandem AAA-ATPase domain"/>
    <property type="match status" value="1"/>
</dbReference>
<dbReference type="PROSITE" id="PS51192">
    <property type="entry name" value="HELICASE_ATP_BIND_1"/>
    <property type="match status" value="1"/>
</dbReference>
<dbReference type="PATRIC" id="fig|1538.10.peg.739"/>
<evidence type="ECO:0000313" key="4">
    <source>
        <dbReference type="EMBL" id="OAA92166.1"/>
    </source>
</evidence>
<keyword evidence="1" id="KW-0378">Hydrolase</keyword>
<dbReference type="Pfam" id="PF00176">
    <property type="entry name" value="SNF2-rel_dom"/>
    <property type="match status" value="1"/>
</dbReference>
<dbReference type="PROSITE" id="PS51194">
    <property type="entry name" value="HELICASE_CTER"/>
    <property type="match status" value="1"/>
</dbReference>
<dbReference type="Pfam" id="PF00271">
    <property type="entry name" value="Helicase_C"/>
    <property type="match status" value="1"/>
</dbReference>
<dbReference type="SMART" id="SM00490">
    <property type="entry name" value="HELICc"/>
    <property type="match status" value="1"/>
</dbReference>